<dbReference type="InterPro" id="IPR002930">
    <property type="entry name" value="GCV_H"/>
</dbReference>
<dbReference type="OrthoDB" id="9796712at2"/>
<dbReference type="PANTHER" id="PTHR11715">
    <property type="entry name" value="GLYCINE CLEAVAGE SYSTEM H PROTEIN"/>
    <property type="match status" value="1"/>
</dbReference>
<dbReference type="InterPro" id="IPR033753">
    <property type="entry name" value="GCV_H/Fam206"/>
</dbReference>
<dbReference type="Pfam" id="PF01597">
    <property type="entry name" value="GCV_H"/>
    <property type="match status" value="1"/>
</dbReference>
<dbReference type="PROSITE" id="PS00189">
    <property type="entry name" value="LIPOYL"/>
    <property type="match status" value="1"/>
</dbReference>
<accession>A0A1H8ZDJ2</accession>
<name>A0A1H8ZDJ2_9GAMM</name>
<evidence type="ECO:0000256" key="4">
    <source>
        <dbReference type="PIRSR" id="PIRSR617453-50"/>
    </source>
</evidence>
<keyword evidence="7" id="KW-1185">Reference proteome</keyword>
<evidence type="ECO:0000256" key="1">
    <source>
        <dbReference type="ARBA" id="ARBA00009249"/>
    </source>
</evidence>
<organism evidence="6 7">
    <name type="scientific">Ectothiorhodospira magna</name>
    <dbReference type="NCBI Taxonomy" id="867345"/>
    <lineage>
        <taxon>Bacteria</taxon>
        <taxon>Pseudomonadati</taxon>
        <taxon>Pseudomonadota</taxon>
        <taxon>Gammaproteobacteria</taxon>
        <taxon>Chromatiales</taxon>
        <taxon>Ectothiorhodospiraceae</taxon>
        <taxon>Ectothiorhodospira</taxon>
    </lineage>
</organism>
<dbReference type="CDD" id="cd06848">
    <property type="entry name" value="GCS_H"/>
    <property type="match status" value="1"/>
</dbReference>
<proteinExistence type="inferred from homology"/>
<dbReference type="InterPro" id="IPR011053">
    <property type="entry name" value="Single_hybrid_motif"/>
</dbReference>
<comment type="similarity">
    <text evidence="1 3">Belongs to the GcvH family.</text>
</comment>
<comment type="subunit">
    <text evidence="3">The glycine cleavage system is composed of four proteins: P, T, L and H.</text>
</comment>
<gene>
    <name evidence="3" type="primary">gcvH</name>
    <name evidence="6" type="ORF">SAMN05421693_10295</name>
</gene>
<dbReference type="GO" id="GO:0005960">
    <property type="term" value="C:glycine cleavage complex"/>
    <property type="evidence" value="ECO:0007669"/>
    <property type="project" value="InterPro"/>
</dbReference>
<dbReference type="Proteomes" id="UP000199496">
    <property type="component" value="Unassembled WGS sequence"/>
</dbReference>
<dbReference type="AlphaFoldDB" id="A0A1H8ZDJ2"/>
<feature type="domain" description="Lipoyl-binding" evidence="5">
    <location>
        <begin position="24"/>
        <end position="106"/>
    </location>
</feature>
<keyword evidence="2 3" id="KW-0450">Lipoyl</keyword>
<dbReference type="PANTHER" id="PTHR11715:SF3">
    <property type="entry name" value="GLYCINE CLEAVAGE SYSTEM H PROTEIN-RELATED"/>
    <property type="match status" value="1"/>
</dbReference>
<dbReference type="SUPFAM" id="SSF51230">
    <property type="entry name" value="Single hybrid motif"/>
    <property type="match status" value="1"/>
</dbReference>
<dbReference type="InterPro" id="IPR003016">
    <property type="entry name" value="2-oxoA_DH_lipoyl-BS"/>
</dbReference>
<protein>
    <recommendedName>
        <fullName evidence="3">Glycine cleavage system H protein</fullName>
    </recommendedName>
</protein>
<dbReference type="RefSeq" id="WP_090202821.1">
    <property type="nucleotide sequence ID" value="NZ_FOFO01000002.1"/>
</dbReference>
<comment type="cofactor">
    <cofactor evidence="3">
        <name>(R)-lipoate</name>
        <dbReference type="ChEBI" id="CHEBI:83088"/>
    </cofactor>
    <text evidence="3">Binds 1 lipoyl cofactor covalently.</text>
</comment>
<evidence type="ECO:0000256" key="2">
    <source>
        <dbReference type="ARBA" id="ARBA00022823"/>
    </source>
</evidence>
<dbReference type="EMBL" id="FOFO01000002">
    <property type="protein sequence ID" value="SEP62431.1"/>
    <property type="molecule type" value="Genomic_DNA"/>
</dbReference>
<sequence>MSHIPAELRYAPSHEWVRKEADGTLTIGISDHAQALLGDLVFVETPEVGAHLDAGGACAVVESVKAASDVYAPVAGEVVAVNEQLADSPELVNGDAYGDGWLFRVKPADAAAVEALMDADAYAAHLEAEG</sequence>
<dbReference type="HAMAP" id="MF_00272">
    <property type="entry name" value="GcvH"/>
    <property type="match status" value="1"/>
</dbReference>
<dbReference type="GO" id="GO:0009249">
    <property type="term" value="P:protein lipoylation"/>
    <property type="evidence" value="ECO:0007669"/>
    <property type="project" value="TreeGrafter"/>
</dbReference>
<dbReference type="InterPro" id="IPR000089">
    <property type="entry name" value="Biotin_lipoyl"/>
</dbReference>
<evidence type="ECO:0000256" key="3">
    <source>
        <dbReference type="HAMAP-Rule" id="MF_00272"/>
    </source>
</evidence>
<dbReference type="GO" id="GO:0005829">
    <property type="term" value="C:cytosol"/>
    <property type="evidence" value="ECO:0007669"/>
    <property type="project" value="TreeGrafter"/>
</dbReference>
<evidence type="ECO:0000313" key="7">
    <source>
        <dbReference type="Proteomes" id="UP000199496"/>
    </source>
</evidence>
<feature type="modified residue" description="N6-lipoyllysine" evidence="3 4">
    <location>
        <position position="65"/>
    </location>
</feature>
<dbReference type="GO" id="GO:0019464">
    <property type="term" value="P:glycine decarboxylation via glycine cleavage system"/>
    <property type="evidence" value="ECO:0007669"/>
    <property type="project" value="UniProtKB-UniRule"/>
</dbReference>
<evidence type="ECO:0000259" key="5">
    <source>
        <dbReference type="PROSITE" id="PS50968"/>
    </source>
</evidence>
<evidence type="ECO:0000313" key="6">
    <source>
        <dbReference type="EMBL" id="SEP62431.1"/>
    </source>
</evidence>
<comment type="function">
    <text evidence="3">The glycine cleavage system catalyzes the degradation of glycine. The H protein shuttles the methylamine group of glycine from the P protein to the T protein.</text>
</comment>
<dbReference type="NCBIfam" id="TIGR00527">
    <property type="entry name" value="gcvH"/>
    <property type="match status" value="1"/>
</dbReference>
<dbReference type="InterPro" id="IPR017453">
    <property type="entry name" value="GCV_H_sub"/>
</dbReference>
<dbReference type="PROSITE" id="PS50968">
    <property type="entry name" value="BIOTINYL_LIPOYL"/>
    <property type="match status" value="1"/>
</dbReference>
<reference evidence="6 7" key="1">
    <citation type="submission" date="2016-10" db="EMBL/GenBank/DDBJ databases">
        <authorList>
            <person name="de Groot N.N."/>
        </authorList>
    </citation>
    <scope>NUCLEOTIDE SEQUENCE [LARGE SCALE GENOMIC DNA]</scope>
    <source>
        <strain evidence="6 7">B7-7</strain>
    </source>
</reference>
<dbReference type="STRING" id="867345.SAMN05421693_10295"/>
<dbReference type="NCBIfam" id="NF002270">
    <property type="entry name" value="PRK01202.1"/>
    <property type="match status" value="1"/>
</dbReference>
<dbReference type="Gene3D" id="2.40.50.100">
    <property type="match status" value="1"/>
</dbReference>